<keyword evidence="2" id="KW-1185">Reference proteome</keyword>
<evidence type="ECO:0008006" key="3">
    <source>
        <dbReference type="Google" id="ProtNLM"/>
    </source>
</evidence>
<sequence>MDISRSGLISQHDIQKYIVVKASEIDFGSDYICPTSPPTMEIMGSVVNYNVNVVLENIINYNLGKELAINPISINEKIQN</sequence>
<dbReference type="Proteomes" id="UP000245383">
    <property type="component" value="Unassembled WGS sequence"/>
</dbReference>
<dbReference type="EMBL" id="MBFR01000180">
    <property type="protein sequence ID" value="PVU91921.1"/>
    <property type="molecule type" value="Genomic_DNA"/>
</dbReference>
<protein>
    <recommendedName>
        <fullName evidence="3">EF-hand domain-containing protein</fullName>
    </recommendedName>
</protein>
<dbReference type="InterPro" id="IPR018247">
    <property type="entry name" value="EF_Hand_1_Ca_BS"/>
</dbReference>
<comment type="caution">
    <text evidence="1">The sequence shown here is derived from an EMBL/GenBank/DDBJ whole genome shotgun (WGS) entry which is preliminary data.</text>
</comment>
<dbReference type="PROSITE" id="PS00018">
    <property type="entry name" value="EF_HAND_1"/>
    <property type="match status" value="1"/>
</dbReference>
<gene>
    <name evidence="1" type="ORF">BB561_004123</name>
</gene>
<organism evidence="1 2">
    <name type="scientific">Smittium simulii</name>
    <dbReference type="NCBI Taxonomy" id="133385"/>
    <lineage>
        <taxon>Eukaryota</taxon>
        <taxon>Fungi</taxon>
        <taxon>Fungi incertae sedis</taxon>
        <taxon>Zoopagomycota</taxon>
        <taxon>Kickxellomycotina</taxon>
        <taxon>Harpellomycetes</taxon>
        <taxon>Harpellales</taxon>
        <taxon>Legeriomycetaceae</taxon>
        <taxon>Smittium</taxon>
    </lineage>
</organism>
<name>A0A2T9YHW2_9FUNG</name>
<reference evidence="1 2" key="1">
    <citation type="journal article" date="2018" name="MBio">
        <title>Comparative Genomics Reveals the Core Gene Toolbox for the Fungus-Insect Symbiosis.</title>
        <authorList>
            <person name="Wang Y."/>
            <person name="Stata M."/>
            <person name="Wang W."/>
            <person name="Stajich J.E."/>
            <person name="White M.M."/>
            <person name="Moncalvo J.M."/>
        </authorList>
    </citation>
    <scope>NUCLEOTIDE SEQUENCE [LARGE SCALE GENOMIC DNA]</scope>
    <source>
        <strain evidence="1 2">SWE-8-4</strain>
    </source>
</reference>
<accession>A0A2T9YHW2</accession>
<proteinExistence type="predicted"/>
<evidence type="ECO:0000313" key="1">
    <source>
        <dbReference type="EMBL" id="PVU91921.1"/>
    </source>
</evidence>
<evidence type="ECO:0000313" key="2">
    <source>
        <dbReference type="Proteomes" id="UP000245383"/>
    </source>
</evidence>
<dbReference type="AlphaFoldDB" id="A0A2T9YHW2"/>